<keyword evidence="2" id="KW-1185">Reference proteome</keyword>
<accession>A0AA40BJY6</accession>
<comment type="caution">
    <text evidence="1">The sequence shown here is derived from an EMBL/GenBank/DDBJ whole genome shotgun (WGS) entry which is preliminary data.</text>
</comment>
<gene>
    <name evidence="1" type="ORF">B0T21DRAFT_250083</name>
</gene>
<reference evidence="1" key="1">
    <citation type="submission" date="2023-06" db="EMBL/GenBank/DDBJ databases">
        <title>Genome-scale phylogeny and comparative genomics of the fungal order Sordariales.</title>
        <authorList>
            <consortium name="Lawrence Berkeley National Laboratory"/>
            <person name="Hensen N."/>
            <person name="Bonometti L."/>
            <person name="Westerberg I."/>
            <person name="Brannstrom I.O."/>
            <person name="Guillou S."/>
            <person name="Cros-Aarteil S."/>
            <person name="Calhoun S."/>
            <person name="Haridas S."/>
            <person name="Kuo A."/>
            <person name="Mondo S."/>
            <person name="Pangilinan J."/>
            <person name="Riley R."/>
            <person name="Labutti K."/>
            <person name="Andreopoulos B."/>
            <person name="Lipzen A."/>
            <person name="Chen C."/>
            <person name="Yanf M."/>
            <person name="Daum C."/>
            <person name="Ng V."/>
            <person name="Clum A."/>
            <person name="Steindorff A."/>
            <person name="Ohm R."/>
            <person name="Martin F."/>
            <person name="Silar P."/>
            <person name="Natvig D."/>
            <person name="Lalanne C."/>
            <person name="Gautier V."/>
            <person name="Ament-Velasquez S.L."/>
            <person name="Kruys A."/>
            <person name="Hutchinson M.I."/>
            <person name="Powell A.J."/>
            <person name="Barry K."/>
            <person name="Miller A.N."/>
            <person name="Grigoriev I.V."/>
            <person name="Debuchy R."/>
            <person name="Gladieux P."/>
            <person name="Thoren M.H."/>
            <person name="Johannesson H."/>
        </authorList>
    </citation>
    <scope>NUCLEOTIDE SEQUENCE</scope>
    <source>
        <strain evidence="1">CBS 540.89</strain>
    </source>
</reference>
<feature type="non-terminal residue" evidence="1">
    <location>
        <position position="133"/>
    </location>
</feature>
<organism evidence="1 2">
    <name type="scientific">Apiosordaria backusii</name>
    <dbReference type="NCBI Taxonomy" id="314023"/>
    <lineage>
        <taxon>Eukaryota</taxon>
        <taxon>Fungi</taxon>
        <taxon>Dikarya</taxon>
        <taxon>Ascomycota</taxon>
        <taxon>Pezizomycotina</taxon>
        <taxon>Sordariomycetes</taxon>
        <taxon>Sordariomycetidae</taxon>
        <taxon>Sordariales</taxon>
        <taxon>Lasiosphaeriaceae</taxon>
        <taxon>Apiosordaria</taxon>
    </lineage>
</organism>
<name>A0AA40BJY6_9PEZI</name>
<evidence type="ECO:0000313" key="1">
    <source>
        <dbReference type="EMBL" id="KAK0735503.1"/>
    </source>
</evidence>
<dbReference type="EMBL" id="JAUKTV010000007">
    <property type="protein sequence ID" value="KAK0735503.1"/>
    <property type="molecule type" value="Genomic_DNA"/>
</dbReference>
<dbReference type="AlphaFoldDB" id="A0AA40BJY6"/>
<dbReference type="Proteomes" id="UP001172159">
    <property type="component" value="Unassembled WGS sequence"/>
</dbReference>
<evidence type="ECO:0000313" key="2">
    <source>
        <dbReference type="Proteomes" id="UP001172159"/>
    </source>
</evidence>
<proteinExistence type="predicted"/>
<protein>
    <submittedName>
        <fullName evidence="1">Uncharacterized protein</fullName>
    </submittedName>
</protein>
<sequence>LSEYSLFTPTTKAKFSLALVRKANASFEKILSQLDDSSPSTSYYAKFAAMETIRKILHGLIDALLSSAPPGAVVSEVGLAAHMKACVGSAAMGKVFNTFVPWQMDQIIFEDDGAWVEDLRVLQAKPEVQAHWG</sequence>
<feature type="non-terminal residue" evidence="1">
    <location>
        <position position="1"/>
    </location>
</feature>